<accession>A0A9P0ECU0</accession>
<protein>
    <submittedName>
        <fullName evidence="1">Uncharacterized protein</fullName>
    </submittedName>
</protein>
<evidence type="ECO:0000313" key="2">
    <source>
        <dbReference type="Proteomes" id="UP000775872"/>
    </source>
</evidence>
<proteinExistence type="predicted"/>
<dbReference type="Proteomes" id="UP000775872">
    <property type="component" value="Unassembled WGS sequence"/>
</dbReference>
<sequence>MAQLTEDRKAVVAWELMRHVTTLKLLQSDTPGTHKINAIIAGSVEAFSTGSLNSPAGDKMRSALPFTANLTTEVVAGQCFETHFDEIVMHQLLSLEKKLA</sequence>
<dbReference type="AlphaFoldDB" id="A0A9P0ECU0"/>
<gene>
    <name evidence="1" type="ORF">CSOL1703_00012168</name>
</gene>
<organism evidence="1 2">
    <name type="scientific">Clonostachys solani</name>
    <dbReference type="NCBI Taxonomy" id="160281"/>
    <lineage>
        <taxon>Eukaryota</taxon>
        <taxon>Fungi</taxon>
        <taxon>Dikarya</taxon>
        <taxon>Ascomycota</taxon>
        <taxon>Pezizomycotina</taxon>
        <taxon>Sordariomycetes</taxon>
        <taxon>Hypocreomycetidae</taxon>
        <taxon>Hypocreales</taxon>
        <taxon>Bionectriaceae</taxon>
        <taxon>Clonostachys</taxon>
    </lineage>
</organism>
<reference evidence="2" key="1">
    <citation type="submission" date="2019-06" db="EMBL/GenBank/DDBJ databases">
        <authorList>
            <person name="Broberg M."/>
        </authorList>
    </citation>
    <scope>NUCLEOTIDE SEQUENCE [LARGE SCALE GENOMIC DNA]</scope>
</reference>
<reference evidence="1 2" key="2">
    <citation type="submission" date="2021-10" db="EMBL/GenBank/DDBJ databases">
        <authorList>
            <person name="Piombo E."/>
        </authorList>
    </citation>
    <scope>NUCLEOTIDE SEQUENCE [LARGE SCALE GENOMIC DNA]</scope>
</reference>
<evidence type="ECO:0000313" key="1">
    <source>
        <dbReference type="EMBL" id="CAH0046434.1"/>
    </source>
</evidence>
<keyword evidence="2" id="KW-1185">Reference proteome</keyword>
<name>A0A9P0ECU0_9HYPO</name>
<dbReference type="EMBL" id="CABFOC020000014">
    <property type="protein sequence ID" value="CAH0046434.1"/>
    <property type="molecule type" value="Genomic_DNA"/>
</dbReference>
<comment type="caution">
    <text evidence="1">The sequence shown here is derived from an EMBL/GenBank/DDBJ whole genome shotgun (WGS) entry which is preliminary data.</text>
</comment>